<dbReference type="PROSITE" id="PS50888">
    <property type="entry name" value="BHLH"/>
    <property type="match status" value="1"/>
</dbReference>
<evidence type="ECO:0000259" key="5">
    <source>
        <dbReference type="PROSITE" id="PS50888"/>
    </source>
</evidence>
<dbReference type="GO" id="GO:0009555">
    <property type="term" value="P:pollen development"/>
    <property type="evidence" value="ECO:0000318"/>
    <property type="project" value="GO_Central"/>
</dbReference>
<reference evidence="6" key="1">
    <citation type="journal article" date="2021" name="Nat. Commun.">
        <title>Genomic analyses provide insights into spinach domestication and the genetic basis of agronomic traits.</title>
        <authorList>
            <person name="Cai X."/>
            <person name="Sun X."/>
            <person name="Xu C."/>
            <person name="Sun H."/>
            <person name="Wang X."/>
            <person name="Ge C."/>
            <person name="Zhang Z."/>
            <person name="Wang Q."/>
            <person name="Fei Z."/>
            <person name="Jiao C."/>
            <person name="Wang Q."/>
        </authorList>
    </citation>
    <scope>NUCLEOTIDE SEQUENCE [LARGE SCALE GENOMIC DNA]</scope>
    <source>
        <strain evidence="6">cv. Varoflay</strain>
    </source>
</reference>
<keyword evidence="3" id="KW-0804">Transcription</keyword>
<dbReference type="SUPFAM" id="SSF47459">
    <property type="entry name" value="HLH, helix-loop-helix DNA-binding domain"/>
    <property type="match status" value="1"/>
</dbReference>
<dbReference type="CDD" id="cd18918">
    <property type="entry name" value="bHLH_AtMYC1_like"/>
    <property type="match status" value="1"/>
</dbReference>
<evidence type="ECO:0000313" key="6">
    <source>
        <dbReference type="Proteomes" id="UP000813463"/>
    </source>
</evidence>
<evidence type="ECO:0000256" key="1">
    <source>
        <dbReference type="ARBA" id="ARBA00004123"/>
    </source>
</evidence>
<dbReference type="Gene3D" id="4.10.280.10">
    <property type="entry name" value="Helix-loop-helix DNA-binding domain"/>
    <property type="match status" value="1"/>
</dbReference>
<dbReference type="InterPro" id="IPR045896">
    <property type="entry name" value="MYC1-like_bHLH"/>
</dbReference>
<organism evidence="6 7">
    <name type="scientific">Spinacia oleracea</name>
    <name type="common">Spinach</name>
    <dbReference type="NCBI Taxonomy" id="3562"/>
    <lineage>
        <taxon>Eukaryota</taxon>
        <taxon>Viridiplantae</taxon>
        <taxon>Streptophyta</taxon>
        <taxon>Embryophyta</taxon>
        <taxon>Tracheophyta</taxon>
        <taxon>Spermatophyta</taxon>
        <taxon>Magnoliopsida</taxon>
        <taxon>eudicotyledons</taxon>
        <taxon>Gunneridae</taxon>
        <taxon>Pentapetalae</taxon>
        <taxon>Caryophyllales</taxon>
        <taxon>Chenopodiaceae</taxon>
        <taxon>Chenopodioideae</taxon>
        <taxon>Anserineae</taxon>
        <taxon>Spinacia</taxon>
    </lineage>
</organism>
<dbReference type="InterPro" id="IPR036638">
    <property type="entry name" value="HLH_DNA-bd_sf"/>
</dbReference>
<dbReference type="SMART" id="SM00353">
    <property type="entry name" value="HLH"/>
    <property type="match status" value="1"/>
</dbReference>
<dbReference type="AlphaFoldDB" id="A0A9R0IJI4"/>
<keyword evidence="2" id="KW-0805">Transcription regulation</keyword>
<evidence type="ECO:0000313" key="7">
    <source>
        <dbReference type="RefSeq" id="XP_021850497.2"/>
    </source>
</evidence>
<accession>A0A9R0IJI4</accession>
<dbReference type="Proteomes" id="UP000813463">
    <property type="component" value="Chromosome 2"/>
</dbReference>
<feature type="domain" description="BHLH" evidence="5">
    <location>
        <begin position="308"/>
        <end position="357"/>
    </location>
</feature>
<dbReference type="Pfam" id="PF00010">
    <property type="entry name" value="HLH"/>
    <property type="match status" value="1"/>
</dbReference>
<dbReference type="GO" id="GO:0048658">
    <property type="term" value="P:anther wall tapetum development"/>
    <property type="evidence" value="ECO:0000318"/>
    <property type="project" value="GO_Central"/>
</dbReference>
<dbReference type="PANTHER" id="PTHR46834">
    <property type="entry name" value="TRANSCRIPTION FACTOR BHLH91"/>
    <property type="match status" value="1"/>
</dbReference>
<dbReference type="SMR" id="A0A9R0IJI4"/>
<reference evidence="7" key="2">
    <citation type="submission" date="2025-08" db="UniProtKB">
        <authorList>
            <consortium name="RefSeq"/>
        </authorList>
    </citation>
    <scope>IDENTIFICATION</scope>
    <source>
        <tissue evidence="7">Leaf</tissue>
    </source>
</reference>
<dbReference type="GO" id="GO:0006355">
    <property type="term" value="P:regulation of DNA-templated transcription"/>
    <property type="evidence" value="ECO:0000318"/>
    <property type="project" value="GO_Central"/>
</dbReference>
<evidence type="ECO:0000256" key="2">
    <source>
        <dbReference type="ARBA" id="ARBA00023015"/>
    </source>
</evidence>
<evidence type="ECO:0000256" key="4">
    <source>
        <dbReference type="ARBA" id="ARBA00023242"/>
    </source>
</evidence>
<dbReference type="PANTHER" id="PTHR46834:SF1">
    <property type="entry name" value="TRANSCRIPTION FACTOR BHLH10"/>
    <property type="match status" value="1"/>
</dbReference>
<comment type="subcellular location">
    <subcellularLocation>
        <location evidence="1">Nucleus</location>
    </subcellularLocation>
</comment>
<dbReference type="GO" id="GO:0005634">
    <property type="term" value="C:nucleus"/>
    <property type="evidence" value="ECO:0007669"/>
    <property type="project" value="UniProtKB-SubCell"/>
</dbReference>
<dbReference type="RefSeq" id="XP_021850497.2">
    <property type="nucleotide sequence ID" value="XM_021994805.2"/>
</dbReference>
<proteinExistence type="predicted"/>
<evidence type="ECO:0000256" key="3">
    <source>
        <dbReference type="ARBA" id="ARBA00023163"/>
    </source>
</evidence>
<sequence>MILCRDIGPQIKEIIFYRRREKMYDQTTTEAAAACFDPNNISEAAAATAIHTVNGNGFVSHETNNHNHIHQTHESDSSMEFQNPNLGNGFGIIPTDDQSNHDPNTNTWGPTNVNHEMGVGSGGGFSHFDENLHPTTDLLTLLHLPRCSFTSSSTTSLLPTNQSLSFGKPSSPPPSSALGFLGDINPCMMVDNPSGSGSSTISYDPSTITGATATAFSYDPLFHLNLPPQPSPLLRDLMYHQTLPHGYNNTGRSGNGILGNGNGNSSCLFGGLDDGDQGNTMNGIYQDGDHLIHGNGVFEFSKGDGKGGKCPKNFVTERQRRQNFNDKYQHLRSLVPNQTKGDRASIVFDAINHINELRRTVGELKLLVEKKRMSKERKKRHKTDHQDTLNINGTTATTTTCTGDGDHNSNVVDGPAVVKPDPDEEFNGSAAIQLRSSWIQRKCKDTEVDVRIVDDDVTIKLVQRKKINCLLFVSRTLDELQLDLRHVAGGHVGDYYSYLFNSKICEGSSVYASAIANKLIEVVERQYAAASVAVAPTSSY</sequence>
<gene>
    <name evidence="7" type="primary">LOC110790070</name>
</gene>
<dbReference type="GeneID" id="110790070"/>
<dbReference type="InterPro" id="IPR011598">
    <property type="entry name" value="bHLH_dom"/>
</dbReference>
<keyword evidence="4" id="KW-0539">Nucleus</keyword>
<dbReference type="InterPro" id="IPR045895">
    <property type="entry name" value="bHLH91-like"/>
</dbReference>
<name>A0A9R0IJI4_SPIOL</name>
<protein>
    <submittedName>
        <fullName evidence="7">Transcription factor bHLH91 isoform X1</fullName>
    </submittedName>
</protein>
<keyword evidence="6" id="KW-1185">Reference proteome</keyword>
<dbReference type="KEGG" id="soe:110790070"/>
<dbReference type="GO" id="GO:0046983">
    <property type="term" value="F:protein dimerization activity"/>
    <property type="evidence" value="ECO:0007669"/>
    <property type="project" value="InterPro"/>
</dbReference>